<organism evidence="2 3">
    <name type="scientific">Westerdykella ornata</name>
    <dbReference type="NCBI Taxonomy" id="318751"/>
    <lineage>
        <taxon>Eukaryota</taxon>
        <taxon>Fungi</taxon>
        <taxon>Dikarya</taxon>
        <taxon>Ascomycota</taxon>
        <taxon>Pezizomycotina</taxon>
        <taxon>Dothideomycetes</taxon>
        <taxon>Pleosporomycetidae</taxon>
        <taxon>Pleosporales</taxon>
        <taxon>Sporormiaceae</taxon>
        <taxon>Westerdykella</taxon>
    </lineage>
</organism>
<dbReference type="Proteomes" id="UP000800097">
    <property type="component" value="Unassembled WGS sequence"/>
</dbReference>
<sequence length="288" mass="32831">MSNEIKSHSIAQVAKHIKKASARAYEILASYSLELAKEVDLGPLYHGQSIRFGESVEGKSLTTTWISITSSNNIELVDGSTHGRWNLSRKELHKMKLFFPFVDLRRRLSRSLWLSSSLSLAAYVFMEEGISSRFVEMDLMSLNALREAYEAISRIPMRPTQAERVNFKLAEEAANSAVEEDRHSTDDDDDDDDMDLDREITRLLSEEGTSEAEVEDGHQEEDEGNSLNDDEGDSDDDLSEIEIRERYEACKFMLNRTFTALKERDPEAALDLVQFSQDAFERNVFEDP</sequence>
<dbReference type="GeneID" id="54552872"/>
<feature type="compositionally biased region" description="Acidic residues" evidence="1">
    <location>
        <begin position="186"/>
        <end position="196"/>
    </location>
</feature>
<dbReference type="RefSeq" id="XP_033654861.1">
    <property type="nucleotide sequence ID" value="XM_033799697.1"/>
</dbReference>
<dbReference type="AlphaFoldDB" id="A0A6A6JLD9"/>
<proteinExistence type="predicted"/>
<evidence type="ECO:0000313" key="3">
    <source>
        <dbReference type="Proteomes" id="UP000800097"/>
    </source>
</evidence>
<gene>
    <name evidence="2" type="ORF">EI97DRAFT_441388</name>
</gene>
<protein>
    <submittedName>
        <fullName evidence="2">Uncharacterized protein</fullName>
    </submittedName>
</protein>
<evidence type="ECO:0000256" key="1">
    <source>
        <dbReference type="SAM" id="MobiDB-lite"/>
    </source>
</evidence>
<accession>A0A6A6JLD9</accession>
<feature type="compositionally biased region" description="Acidic residues" evidence="1">
    <location>
        <begin position="208"/>
        <end position="240"/>
    </location>
</feature>
<name>A0A6A6JLD9_WESOR</name>
<dbReference type="EMBL" id="ML986490">
    <property type="protein sequence ID" value="KAF2277322.1"/>
    <property type="molecule type" value="Genomic_DNA"/>
</dbReference>
<keyword evidence="3" id="KW-1185">Reference proteome</keyword>
<reference evidence="2" key="1">
    <citation type="journal article" date="2020" name="Stud. Mycol.">
        <title>101 Dothideomycetes genomes: a test case for predicting lifestyles and emergence of pathogens.</title>
        <authorList>
            <person name="Haridas S."/>
            <person name="Albert R."/>
            <person name="Binder M."/>
            <person name="Bloem J."/>
            <person name="Labutti K."/>
            <person name="Salamov A."/>
            <person name="Andreopoulos B."/>
            <person name="Baker S."/>
            <person name="Barry K."/>
            <person name="Bills G."/>
            <person name="Bluhm B."/>
            <person name="Cannon C."/>
            <person name="Castanera R."/>
            <person name="Culley D."/>
            <person name="Daum C."/>
            <person name="Ezra D."/>
            <person name="Gonzalez J."/>
            <person name="Henrissat B."/>
            <person name="Kuo A."/>
            <person name="Liang C."/>
            <person name="Lipzen A."/>
            <person name="Lutzoni F."/>
            <person name="Magnuson J."/>
            <person name="Mondo S."/>
            <person name="Nolan M."/>
            <person name="Ohm R."/>
            <person name="Pangilinan J."/>
            <person name="Park H.-J."/>
            <person name="Ramirez L."/>
            <person name="Alfaro M."/>
            <person name="Sun H."/>
            <person name="Tritt A."/>
            <person name="Yoshinaga Y."/>
            <person name="Zwiers L.-H."/>
            <person name="Turgeon B."/>
            <person name="Goodwin S."/>
            <person name="Spatafora J."/>
            <person name="Crous P."/>
            <person name="Grigoriev I."/>
        </authorList>
    </citation>
    <scope>NUCLEOTIDE SEQUENCE</scope>
    <source>
        <strain evidence="2">CBS 379.55</strain>
    </source>
</reference>
<evidence type="ECO:0000313" key="2">
    <source>
        <dbReference type="EMBL" id="KAF2277322.1"/>
    </source>
</evidence>
<feature type="region of interest" description="Disordered" evidence="1">
    <location>
        <begin position="173"/>
        <end position="242"/>
    </location>
</feature>